<sequence length="232" mass="24971">MNCFDARRALLTDPARLPEPIADHVSQCRRCAREAAQIRRLDRRVAEVARVPVPEGLNDRLKMAGPQPMRRRLLPWGGGAALAASLLLAWVVVGWSPSSTVSASEWMNSMVAHTVYDAAHELTPDPAAAQDFERVLRRLGGQIAAVPDGITRAGYCVLEGRGALHAVIERAGQRLVVYVIPGVATQSMLVRMQGWEGELLSAQGATVAVLGQQSDPAIEALVQSLAAAVQWS</sequence>
<accession>A0A363UQG5</accession>
<organism evidence="2 3">
    <name type="scientific">Abyssibacter profundi</name>
    <dbReference type="NCBI Taxonomy" id="2182787"/>
    <lineage>
        <taxon>Bacteria</taxon>
        <taxon>Pseudomonadati</taxon>
        <taxon>Pseudomonadota</taxon>
        <taxon>Gammaproteobacteria</taxon>
        <taxon>Chromatiales</taxon>
        <taxon>Oceanococcaceae</taxon>
        <taxon>Abyssibacter</taxon>
    </lineage>
</organism>
<dbReference type="Proteomes" id="UP000251800">
    <property type="component" value="Unassembled WGS sequence"/>
</dbReference>
<evidence type="ECO:0000313" key="2">
    <source>
        <dbReference type="EMBL" id="PWN57740.1"/>
    </source>
</evidence>
<evidence type="ECO:0000256" key="1">
    <source>
        <dbReference type="SAM" id="Phobius"/>
    </source>
</evidence>
<dbReference type="InterPro" id="IPR021806">
    <property type="entry name" value="DUF3379"/>
</dbReference>
<dbReference type="AlphaFoldDB" id="A0A363UQG5"/>
<keyword evidence="3" id="KW-1185">Reference proteome</keyword>
<dbReference type="OrthoDB" id="6195578at2"/>
<keyword evidence="1" id="KW-0812">Transmembrane</keyword>
<name>A0A363UQG5_9GAMM</name>
<reference evidence="2 3" key="1">
    <citation type="submission" date="2018-05" db="EMBL/GenBank/DDBJ databases">
        <title>Abyssibacter profundi OUC007T gen. nov., sp. nov, a marine bacterium isolated from seawater of the Mariana Trench.</title>
        <authorList>
            <person name="Zhou S."/>
        </authorList>
    </citation>
    <scope>NUCLEOTIDE SEQUENCE [LARGE SCALE GENOMIC DNA]</scope>
    <source>
        <strain evidence="2 3">OUC007</strain>
    </source>
</reference>
<dbReference type="EMBL" id="QEQK01000001">
    <property type="protein sequence ID" value="PWN57740.1"/>
    <property type="molecule type" value="Genomic_DNA"/>
</dbReference>
<feature type="transmembrane region" description="Helical" evidence="1">
    <location>
        <begin position="73"/>
        <end position="95"/>
    </location>
</feature>
<protein>
    <recommendedName>
        <fullName evidence="4">DUF3379 domain-containing protein</fullName>
    </recommendedName>
</protein>
<proteinExistence type="predicted"/>
<comment type="caution">
    <text evidence="2">The sequence shown here is derived from an EMBL/GenBank/DDBJ whole genome shotgun (WGS) entry which is preliminary data.</text>
</comment>
<gene>
    <name evidence="2" type="ORF">DEH80_00955</name>
</gene>
<keyword evidence="1" id="KW-1133">Transmembrane helix</keyword>
<dbReference type="Pfam" id="PF11859">
    <property type="entry name" value="DUF3379"/>
    <property type="match status" value="1"/>
</dbReference>
<evidence type="ECO:0000313" key="3">
    <source>
        <dbReference type="Proteomes" id="UP000251800"/>
    </source>
</evidence>
<dbReference type="RefSeq" id="WP_109718596.1">
    <property type="nucleotide sequence ID" value="NZ_QEQK01000001.1"/>
</dbReference>
<evidence type="ECO:0008006" key="4">
    <source>
        <dbReference type="Google" id="ProtNLM"/>
    </source>
</evidence>
<keyword evidence="1" id="KW-0472">Membrane</keyword>